<evidence type="ECO:0000313" key="13">
    <source>
        <dbReference type="Proteomes" id="UP000504693"/>
    </source>
</evidence>
<dbReference type="InterPro" id="IPR036127">
    <property type="entry name" value="CcmE-like_sf"/>
</dbReference>
<proteinExistence type="inferred from homology"/>
<dbReference type="Pfam" id="PF03100">
    <property type="entry name" value="CcmE"/>
    <property type="match status" value="1"/>
</dbReference>
<evidence type="ECO:0000256" key="5">
    <source>
        <dbReference type="ARBA" id="ARBA00022748"/>
    </source>
</evidence>
<dbReference type="InterPro" id="IPR004329">
    <property type="entry name" value="CcmE"/>
</dbReference>
<sequence>MKAKHQRLVLVTLALVAIIGAGLLAVYALRNQASYFYLPEQMLADPPQPGQAVRLGGMVEVGSLKTDPDGVTMHFMVTGKDDSRVPVRFSGIAPDLFVEGSGVVAEGKLGADGTFVADNLLAKHDENYVPRELEGMNEHQAAKMAEETTVGLK</sequence>
<reference evidence="12 13" key="1">
    <citation type="submission" date="2020-05" db="EMBL/GenBank/DDBJ databases">
        <title>Erythrobacter mangrovi sp. nov., isolated from rhizosphere soil of mangrove plant (Kandelia candel).</title>
        <authorList>
            <person name="Ye Y.H."/>
        </authorList>
    </citation>
    <scope>NUCLEOTIDE SEQUENCE [LARGE SCALE GENOMIC DNA]</scope>
    <source>
        <strain evidence="12 13">EB310</strain>
    </source>
</reference>
<dbReference type="EMBL" id="CP053921">
    <property type="protein sequence ID" value="QKG72704.1"/>
    <property type="molecule type" value="Genomic_DNA"/>
</dbReference>
<evidence type="ECO:0000313" key="12">
    <source>
        <dbReference type="EMBL" id="QKG72704.1"/>
    </source>
</evidence>
<dbReference type="Proteomes" id="UP000504693">
    <property type="component" value="Chromosome"/>
</dbReference>
<protein>
    <recommendedName>
        <fullName evidence="10">Cytochrome c-type biogenesis protein CcmE</fullName>
    </recommendedName>
    <alternativeName>
        <fullName evidence="10">Cytochrome c maturation protein E</fullName>
    </alternativeName>
    <alternativeName>
        <fullName evidence="10">Heme chaperone CcmE</fullName>
    </alternativeName>
</protein>
<dbReference type="PANTHER" id="PTHR34128">
    <property type="entry name" value="CYTOCHROME C-TYPE BIOGENESIS PROTEIN CCME HOMOLOG, MITOCHONDRIAL"/>
    <property type="match status" value="1"/>
</dbReference>
<dbReference type="GO" id="GO:0017003">
    <property type="term" value="P:protein-heme linkage"/>
    <property type="evidence" value="ECO:0007669"/>
    <property type="project" value="UniProtKB-UniRule"/>
</dbReference>
<dbReference type="NCBIfam" id="NF009727">
    <property type="entry name" value="PRK13254.1-1"/>
    <property type="match status" value="1"/>
</dbReference>
<dbReference type="GO" id="GO:0046872">
    <property type="term" value="F:metal ion binding"/>
    <property type="evidence" value="ECO:0007669"/>
    <property type="project" value="UniProtKB-KW"/>
</dbReference>
<keyword evidence="3 10" id="KW-0812">Transmembrane</keyword>
<feature type="binding site" description="covalent" evidence="10 11">
    <location>
        <position position="124"/>
    </location>
    <ligand>
        <name>heme</name>
        <dbReference type="ChEBI" id="CHEBI:30413"/>
    </ligand>
</feature>
<evidence type="ECO:0000256" key="1">
    <source>
        <dbReference type="ARBA" id="ARBA00004370"/>
    </source>
</evidence>
<dbReference type="KEGG" id="emv:HQR01_07450"/>
<keyword evidence="9 10" id="KW-0472">Membrane</keyword>
<keyword evidence="10" id="KW-1003">Cell membrane</keyword>
<feature type="topological domain" description="Cytoplasmic" evidence="10">
    <location>
        <begin position="1"/>
        <end position="7"/>
    </location>
</feature>
<feature type="binding site" description="axial binding residue" evidence="10 11">
    <location>
        <position position="128"/>
    </location>
    <ligand>
        <name>heme</name>
        <dbReference type="ChEBI" id="CHEBI:30413"/>
    </ligand>
    <ligandPart>
        <name>Fe</name>
        <dbReference type="ChEBI" id="CHEBI:18248"/>
    </ligandPart>
</feature>
<evidence type="ECO:0000256" key="7">
    <source>
        <dbReference type="ARBA" id="ARBA00022989"/>
    </source>
</evidence>
<evidence type="ECO:0000256" key="11">
    <source>
        <dbReference type="PIRSR" id="PIRSR604329-50"/>
    </source>
</evidence>
<dbReference type="SUPFAM" id="SSF82093">
    <property type="entry name" value="Heme chaperone CcmE"/>
    <property type="match status" value="1"/>
</dbReference>
<comment type="function">
    <text evidence="10">Heme chaperone required for the biogenesis of c-type cytochromes. Transiently binds heme delivered by CcmC and transfers the heme to apo-cytochromes in a process facilitated by CcmF and CcmH.</text>
</comment>
<keyword evidence="13" id="KW-1185">Reference proteome</keyword>
<dbReference type="PANTHER" id="PTHR34128:SF2">
    <property type="entry name" value="CYTOCHROME C-TYPE BIOGENESIS PROTEIN CCME HOMOLOG, MITOCHONDRIAL"/>
    <property type="match status" value="1"/>
</dbReference>
<evidence type="ECO:0000256" key="8">
    <source>
        <dbReference type="ARBA" id="ARBA00023004"/>
    </source>
</evidence>
<evidence type="ECO:0000256" key="2">
    <source>
        <dbReference type="ARBA" id="ARBA00022617"/>
    </source>
</evidence>
<dbReference type="GO" id="GO:0020037">
    <property type="term" value="F:heme binding"/>
    <property type="evidence" value="ECO:0007669"/>
    <property type="project" value="InterPro"/>
</dbReference>
<keyword evidence="2 10" id="KW-0349">Heme</keyword>
<dbReference type="Gene3D" id="2.40.50.140">
    <property type="entry name" value="Nucleic acid-binding proteins"/>
    <property type="match status" value="1"/>
</dbReference>
<keyword evidence="8 10" id="KW-0408">Iron</keyword>
<comment type="similarity">
    <text evidence="10">Belongs to the CcmE/CycJ family.</text>
</comment>
<dbReference type="RefSeq" id="WP_173216222.1">
    <property type="nucleotide sequence ID" value="NZ_CP053921.1"/>
</dbReference>
<comment type="subcellular location">
    <subcellularLocation>
        <location evidence="10">Cell membrane</location>
        <topology evidence="10">Single-pass type II membrane protein</topology>
    </subcellularLocation>
    <subcellularLocation>
        <location evidence="1">Membrane</location>
    </subcellularLocation>
</comment>
<keyword evidence="5 10" id="KW-0201">Cytochrome c-type biogenesis</keyword>
<dbReference type="GO" id="GO:0005886">
    <property type="term" value="C:plasma membrane"/>
    <property type="evidence" value="ECO:0007669"/>
    <property type="project" value="UniProtKB-SubCell"/>
</dbReference>
<evidence type="ECO:0000256" key="3">
    <source>
        <dbReference type="ARBA" id="ARBA00022692"/>
    </source>
</evidence>
<organism evidence="12 13">
    <name type="scientific">Erythrobacter mangrovi</name>
    <dbReference type="NCBI Taxonomy" id="2739433"/>
    <lineage>
        <taxon>Bacteria</taxon>
        <taxon>Pseudomonadati</taxon>
        <taxon>Pseudomonadota</taxon>
        <taxon>Alphaproteobacteria</taxon>
        <taxon>Sphingomonadales</taxon>
        <taxon>Erythrobacteraceae</taxon>
        <taxon>Erythrobacter/Porphyrobacter group</taxon>
        <taxon>Erythrobacter</taxon>
    </lineage>
</organism>
<keyword evidence="7 10" id="KW-1133">Transmembrane helix</keyword>
<evidence type="ECO:0000256" key="9">
    <source>
        <dbReference type="ARBA" id="ARBA00023136"/>
    </source>
</evidence>
<keyword evidence="4 10" id="KW-0479">Metal-binding</keyword>
<accession>A0A7D4BQ99</accession>
<feature type="topological domain" description="Extracellular" evidence="10">
    <location>
        <begin position="29"/>
        <end position="153"/>
    </location>
</feature>
<evidence type="ECO:0000256" key="10">
    <source>
        <dbReference type="HAMAP-Rule" id="MF_01959"/>
    </source>
</evidence>
<dbReference type="InterPro" id="IPR012340">
    <property type="entry name" value="NA-bd_OB-fold"/>
</dbReference>
<keyword evidence="6 10" id="KW-0735">Signal-anchor</keyword>
<dbReference type="GO" id="GO:0017004">
    <property type="term" value="P:cytochrome complex assembly"/>
    <property type="evidence" value="ECO:0007669"/>
    <property type="project" value="UniProtKB-KW"/>
</dbReference>
<evidence type="ECO:0000256" key="4">
    <source>
        <dbReference type="ARBA" id="ARBA00022723"/>
    </source>
</evidence>
<name>A0A7D4BQ99_9SPHN</name>
<dbReference type="AlphaFoldDB" id="A0A7D4BQ99"/>
<evidence type="ECO:0000256" key="6">
    <source>
        <dbReference type="ARBA" id="ARBA00022968"/>
    </source>
</evidence>
<dbReference type="HAMAP" id="MF_01959">
    <property type="entry name" value="CcmE"/>
    <property type="match status" value="1"/>
</dbReference>
<gene>
    <name evidence="10 12" type="primary">ccmE</name>
    <name evidence="10" type="synonym">cycJ</name>
    <name evidence="12" type="ORF">HQR01_07450</name>
</gene>